<reference evidence="1 2" key="1">
    <citation type="submission" date="2021-09" db="EMBL/GenBank/DDBJ databases">
        <title>Genomic insights and catalytic innovation underlie evolution of tropane alkaloids biosynthesis.</title>
        <authorList>
            <person name="Wang Y.-J."/>
            <person name="Tian T."/>
            <person name="Huang J.-P."/>
            <person name="Huang S.-X."/>
        </authorList>
    </citation>
    <scope>NUCLEOTIDE SEQUENCE [LARGE SCALE GENOMIC DNA]</scope>
    <source>
        <strain evidence="1">KIB-2018</strain>
        <tissue evidence="1">Leaf</tissue>
    </source>
</reference>
<gene>
    <name evidence="1" type="ORF">K2173_003848</name>
</gene>
<proteinExistence type="predicted"/>
<keyword evidence="2" id="KW-1185">Reference proteome</keyword>
<dbReference type="PANTHER" id="PTHR45980:SF9">
    <property type="entry name" value="PROTEASE DO-LIKE 10, MITOCHONDRIAL-RELATED"/>
    <property type="match status" value="1"/>
</dbReference>
<dbReference type="SUPFAM" id="SSF50494">
    <property type="entry name" value="Trypsin-like serine proteases"/>
    <property type="match status" value="1"/>
</dbReference>
<organism evidence="1 2">
    <name type="scientific">Erythroxylum novogranatense</name>
    <dbReference type="NCBI Taxonomy" id="1862640"/>
    <lineage>
        <taxon>Eukaryota</taxon>
        <taxon>Viridiplantae</taxon>
        <taxon>Streptophyta</taxon>
        <taxon>Embryophyta</taxon>
        <taxon>Tracheophyta</taxon>
        <taxon>Spermatophyta</taxon>
        <taxon>Magnoliopsida</taxon>
        <taxon>eudicotyledons</taxon>
        <taxon>Gunneridae</taxon>
        <taxon>Pentapetalae</taxon>
        <taxon>rosids</taxon>
        <taxon>fabids</taxon>
        <taxon>Malpighiales</taxon>
        <taxon>Erythroxylaceae</taxon>
        <taxon>Erythroxylum</taxon>
    </lineage>
</organism>
<dbReference type="PANTHER" id="PTHR45980">
    <property type="match status" value="1"/>
</dbReference>
<dbReference type="GO" id="GO:0004252">
    <property type="term" value="F:serine-type endopeptidase activity"/>
    <property type="evidence" value="ECO:0007669"/>
    <property type="project" value="TreeGrafter"/>
</dbReference>
<evidence type="ECO:0000313" key="1">
    <source>
        <dbReference type="EMBL" id="KAJ8746842.1"/>
    </source>
</evidence>
<dbReference type="AlphaFoldDB" id="A0AAV8S3V9"/>
<accession>A0AAV8S3V9</accession>
<protein>
    <submittedName>
        <fullName evidence="1">Uncharacterized protein</fullName>
    </submittedName>
</protein>
<dbReference type="EMBL" id="JAIWQS010000266">
    <property type="protein sequence ID" value="KAJ8746842.1"/>
    <property type="molecule type" value="Genomic_DNA"/>
</dbReference>
<sequence length="192" mass="21808">MTLANAHPITSKFAKYHSETKAETEGEAQGKKNSYYYFSATDLSIALDSVVKIFTFTNTPNYLLPWQNKSQRESFGSGFLIRGKKILTNAQVVANYTFLLVRNHECDLALLIVKSEEFWKGTSFLELGDVPLLHESVAVVGYPQDGNNISVIKGVVSRVEPTNTYMVLPNYWLYKSMLPLIRNAWWSKYHGQ</sequence>
<evidence type="ECO:0000313" key="2">
    <source>
        <dbReference type="Proteomes" id="UP001159364"/>
    </source>
</evidence>
<dbReference type="Proteomes" id="UP001159364">
    <property type="component" value="Unassembled WGS sequence"/>
</dbReference>
<name>A0AAV8S3V9_9ROSI</name>
<dbReference type="Gene3D" id="2.40.10.120">
    <property type="match status" value="1"/>
</dbReference>
<comment type="caution">
    <text evidence="1">The sequence shown here is derived from an EMBL/GenBank/DDBJ whole genome shotgun (WGS) entry which is preliminary data.</text>
</comment>
<dbReference type="InterPro" id="IPR009003">
    <property type="entry name" value="Peptidase_S1_PA"/>
</dbReference>